<evidence type="ECO:0000256" key="6">
    <source>
        <dbReference type="ARBA" id="ARBA00022989"/>
    </source>
</evidence>
<dbReference type="PANTHER" id="PTHR33908:SF11">
    <property type="entry name" value="MEMBRANE PROTEIN"/>
    <property type="match status" value="1"/>
</dbReference>
<dbReference type="Proteomes" id="UP000176854">
    <property type="component" value="Unassembled WGS sequence"/>
</dbReference>
<feature type="transmembrane region" description="Helical" evidence="8">
    <location>
        <begin position="123"/>
        <end position="144"/>
    </location>
</feature>
<feature type="transmembrane region" description="Helical" evidence="8">
    <location>
        <begin position="348"/>
        <end position="366"/>
    </location>
</feature>
<dbReference type="GO" id="GO:0009103">
    <property type="term" value="P:lipopolysaccharide biosynthetic process"/>
    <property type="evidence" value="ECO:0007669"/>
    <property type="project" value="UniProtKB-ARBA"/>
</dbReference>
<feature type="transmembrane region" description="Helical" evidence="8">
    <location>
        <begin position="294"/>
        <end position="311"/>
    </location>
</feature>
<feature type="transmembrane region" description="Helical" evidence="8">
    <location>
        <begin position="151"/>
        <end position="167"/>
    </location>
</feature>
<accession>A0A1F5ZBB0</accession>
<evidence type="ECO:0000313" key="10">
    <source>
        <dbReference type="Proteomes" id="UP000176854"/>
    </source>
</evidence>
<evidence type="ECO:0000256" key="5">
    <source>
        <dbReference type="ARBA" id="ARBA00022692"/>
    </source>
</evidence>
<feature type="transmembrane region" description="Helical" evidence="8">
    <location>
        <begin position="70"/>
        <end position="90"/>
    </location>
</feature>
<keyword evidence="7 8" id="KW-0472">Membrane</keyword>
<evidence type="ECO:0000256" key="3">
    <source>
        <dbReference type="ARBA" id="ARBA00022676"/>
    </source>
</evidence>
<evidence type="ECO:0008006" key="11">
    <source>
        <dbReference type="Google" id="ProtNLM"/>
    </source>
</evidence>
<evidence type="ECO:0000256" key="7">
    <source>
        <dbReference type="ARBA" id="ARBA00023136"/>
    </source>
</evidence>
<organism evidence="9 10">
    <name type="scientific">Candidatus Gottesmanbacteria bacterium RBG_16_43_7</name>
    <dbReference type="NCBI Taxonomy" id="1798373"/>
    <lineage>
        <taxon>Bacteria</taxon>
        <taxon>Candidatus Gottesmaniibacteriota</taxon>
    </lineage>
</organism>
<dbReference type="AlphaFoldDB" id="A0A1F5ZBB0"/>
<feature type="transmembrane region" description="Helical" evidence="8">
    <location>
        <begin position="179"/>
        <end position="210"/>
    </location>
</feature>
<evidence type="ECO:0000256" key="4">
    <source>
        <dbReference type="ARBA" id="ARBA00022679"/>
    </source>
</evidence>
<keyword evidence="5 8" id="KW-0812">Transmembrane</keyword>
<dbReference type="STRING" id="1798373.A2154_01625"/>
<protein>
    <recommendedName>
        <fullName evidence="11">Glycosyltransferase RgtA/B/C/D-like domain-containing protein</fullName>
    </recommendedName>
</protein>
<proteinExistence type="predicted"/>
<dbReference type="EMBL" id="MFJC01000014">
    <property type="protein sequence ID" value="OGG09779.1"/>
    <property type="molecule type" value="Genomic_DNA"/>
</dbReference>
<dbReference type="InterPro" id="IPR050297">
    <property type="entry name" value="LipidA_mod_glycosyltrf_83"/>
</dbReference>
<keyword evidence="4" id="KW-0808">Transferase</keyword>
<keyword evidence="2" id="KW-1003">Cell membrane</keyword>
<evidence type="ECO:0000256" key="1">
    <source>
        <dbReference type="ARBA" id="ARBA00004651"/>
    </source>
</evidence>
<evidence type="ECO:0000256" key="8">
    <source>
        <dbReference type="SAM" id="Phobius"/>
    </source>
</evidence>
<dbReference type="GO" id="GO:0005886">
    <property type="term" value="C:plasma membrane"/>
    <property type="evidence" value="ECO:0007669"/>
    <property type="project" value="UniProtKB-SubCell"/>
</dbReference>
<sequence>MKKLFKSFRLTIKQILNIYPISFYVILGIITIRLLDNLNYNGPFNDEAIYVVVGKLGLFQHDWRSFNADAWVSGWQHLYPALTALAYEIYGIAGSRLLSVIAGILLCETLVLIAVSLSGFQKLPAQIVAGITLLTVGFSATFYFISRLATMDIFSFFFTFLGILLILKTTNTPWRNGKILFLAAVCTAISVLFKYASVILIPAVFLFGLTQTKSHNTSWRRMFLIYFVSPLIFLLALFTLIHFQSLTTYFQYEVEGVHSEVSKVLSEIWTSMRYLIPLWVIGIIGLIKEKKWRTLVTLTFLAITIPAYHILTVREQTLNKHIIVTIAAAGITSAIGISNLIMPNRFKLHYISGIISFLLLGAYIFLSIPDGKNFNVSWTDTRPAMRFFADHSQNGDRILTESGAAIILASYTNNHPEHITTFDWFLYRRLEGDEAYTAAVKDGYFSYVQLEDPSEIKEEHVANLSDKIRSTIGNSYTVAMQKDGLIVYQRKSEL</sequence>
<evidence type="ECO:0000313" key="9">
    <source>
        <dbReference type="EMBL" id="OGG09779.1"/>
    </source>
</evidence>
<dbReference type="PANTHER" id="PTHR33908">
    <property type="entry name" value="MANNOSYLTRANSFERASE YKCB-RELATED"/>
    <property type="match status" value="1"/>
</dbReference>
<comment type="caution">
    <text evidence="9">The sequence shown here is derived from an EMBL/GenBank/DDBJ whole genome shotgun (WGS) entry which is preliminary data.</text>
</comment>
<feature type="transmembrane region" description="Helical" evidence="8">
    <location>
        <begin position="97"/>
        <end position="117"/>
    </location>
</feature>
<keyword evidence="3" id="KW-0328">Glycosyltransferase</keyword>
<evidence type="ECO:0000256" key="2">
    <source>
        <dbReference type="ARBA" id="ARBA00022475"/>
    </source>
</evidence>
<comment type="subcellular location">
    <subcellularLocation>
        <location evidence="1">Cell membrane</location>
        <topology evidence="1">Multi-pass membrane protein</topology>
    </subcellularLocation>
</comment>
<feature type="transmembrane region" description="Helical" evidence="8">
    <location>
        <begin position="268"/>
        <end position="287"/>
    </location>
</feature>
<feature type="transmembrane region" description="Helical" evidence="8">
    <location>
        <begin position="323"/>
        <end position="341"/>
    </location>
</feature>
<feature type="transmembrane region" description="Helical" evidence="8">
    <location>
        <begin position="16"/>
        <end position="35"/>
    </location>
</feature>
<dbReference type="GO" id="GO:0016763">
    <property type="term" value="F:pentosyltransferase activity"/>
    <property type="evidence" value="ECO:0007669"/>
    <property type="project" value="TreeGrafter"/>
</dbReference>
<name>A0A1F5ZBB0_9BACT</name>
<reference evidence="9 10" key="1">
    <citation type="journal article" date="2016" name="Nat. Commun.">
        <title>Thousands of microbial genomes shed light on interconnected biogeochemical processes in an aquifer system.</title>
        <authorList>
            <person name="Anantharaman K."/>
            <person name="Brown C.T."/>
            <person name="Hug L.A."/>
            <person name="Sharon I."/>
            <person name="Castelle C.J."/>
            <person name="Probst A.J."/>
            <person name="Thomas B.C."/>
            <person name="Singh A."/>
            <person name="Wilkins M.J."/>
            <person name="Karaoz U."/>
            <person name="Brodie E.L."/>
            <person name="Williams K.H."/>
            <person name="Hubbard S.S."/>
            <person name="Banfield J.F."/>
        </authorList>
    </citation>
    <scope>NUCLEOTIDE SEQUENCE [LARGE SCALE GENOMIC DNA]</scope>
</reference>
<keyword evidence="6 8" id="KW-1133">Transmembrane helix</keyword>
<feature type="transmembrane region" description="Helical" evidence="8">
    <location>
        <begin position="222"/>
        <end position="243"/>
    </location>
</feature>
<gene>
    <name evidence="9" type="ORF">A2154_01625</name>
</gene>